<protein>
    <recommendedName>
        <fullName evidence="9">F0F1 ATP synthase subunit I</fullName>
    </recommendedName>
</protein>
<dbReference type="Proteomes" id="UP000651977">
    <property type="component" value="Unassembled WGS sequence"/>
</dbReference>
<evidence type="ECO:0000256" key="5">
    <source>
        <dbReference type="ARBA" id="ARBA00023136"/>
    </source>
</evidence>
<accession>A0ABQ1I4V1</accession>
<keyword evidence="5 6" id="KW-0472">Membrane</keyword>
<dbReference type="Pfam" id="PF03899">
    <property type="entry name" value="ATP-synt_I"/>
    <property type="match status" value="1"/>
</dbReference>
<keyword evidence="8" id="KW-1185">Reference proteome</keyword>
<evidence type="ECO:0000256" key="3">
    <source>
        <dbReference type="ARBA" id="ARBA00022692"/>
    </source>
</evidence>
<keyword evidence="2" id="KW-1003">Cell membrane</keyword>
<evidence type="ECO:0008006" key="9">
    <source>
        <dbReference type="Google" id="ProtNLM"/>
    </source>
</evidence>
<comment type="caution">
    <text evidence="7">The sequence shown here is derived from an EMBL/GenBank/DDBJ whole genome shotgun (WGS) entry which is preliminary data.</text>
</comment>
<evidence type="ECO:0000313" key="7">
    <source>
        <dbReference type="EMBL" id="GGB16808.1"/>
    </source>
</evidence>
<gene>
    <name evidence="7" type="ORF">GCM10007414_32810</name>
</gene>
<keyword evidence="3 6" id="KW-0812">Transmembrane</keyword>
<evidence type="ECO:0000256" key="2">
    <source>
        <dbReference type="ARBA" id="ARBA00022475"/>
    </source>
</evidence>
<reference evidence="8" key="1">
    <citation type="journal article" date="2019" name="Int. J. Syst. Evol. Microbiol.">
        <title>The Global Catalogue of Microorganisms (GCM) 10K type strain sequencing project: providing services to taxonomists for standard genome sequencing and annotation.</title>
        <authorList>
            <consortium name="The Broad Institute Genomics Platform"/>
            <consortium name="The Broad Institute Genome Sequencing Center for Infectious Disease"/>
            <person name="Wu L."/>
            <person name="Ma J."/>
        </authorList>
    </citation>
    <scope>NUCLEOTIDE SEQUENCE [LARGE SCALE GENOMIC DNA]</scope>
    <source>
        <strain evidence="8">CGMCC 1.10131</strain>
    </source>
</reference>
<dbReference type="InterPro" id="IPR005598">
    <property type="entry name" value="ATP_synth_I"/>
</dbReference>
<evidence type="ECO:0000256" key="4">
    <source>
        <dbReference type="ARBA" id="ARBA00022989"/>
    </source>
</evidence>
<feature type="transmembrane region" description="Helical" evidence="6">
    <location>
        <begin position="104"/>
        <end position="124"/>
    </location>
</feature>
<feature type="transmembrane region" description="Helical" evidence="6">
    <location>
        <begin position="72"/>
        <end position="98"/>
    </location>
</feature>
<organism evidence="7 8">
    <name type="scientific">Agarivorans gilvus</name>
    <dbReference type="NCBI Taxonomy" id="680279"/>
    <lineage>
        <taxon>Bacteria</taxon>
        <taxon>Pseudomonadati</taxon>
        <taxon>Pseudomonadota</taxon>
        <taxon>Gammaproteobacteria</taxon>
        <taxon>Alteromonadales</taxon>
        <taxon>Alteromonadaceae</taxon>
        <taxon>Agarivorans</taxon>
    </lineage>
</organism>
<feature type="transmembrane region" description="Helical" evidence="6">
    <location>
        <begin position="12"/>
        <end position="33"/>
    </location>
</feature>
<dbReference type="EMBL" id="BMDY01000023">
    <property type="protein sequence ID" value="GGB16808.1"/>
    <property type="molecule type" value="Genomic_DNA"/>
</dbReference>
<evidence type="ECO:0000256" key="1">
    <source>
        <dbReference type="ARBA" id="ARBA00004651"/>
    </source>
</evidence>
<name>A0ABQ1I4V1_9ALTE</name>
<sequence length="134" mass="14965">MSGSLTTEVRLKALYFVIFQTGFVALLTLKSGLFFDRDIAISVLLGGIIFLLPNTLFTLMAFMFVGARHRKYVVLSFYLGEVVKLSLTAIMFILVFVLLDVEPLALLLGFILSTLTQWTASIFLSNKNRMINGC</sequence>
<evidence type="ECO:0000256" key="6">
    <source>
        <dbReference type="SAM" id="Phobius"/>
    </source>
</evidence>
<evidence type="ECO:0000313" key="8">
    <source>
        <dbReference type="Proteomes" id="UP000651977"/>
    </source>
</evidence>
<feature type="transmembrane region" description="Helical" evidence="6">
    <location>
        <begin position="39"/>
        <end position="65"/>
    </location>
</feature>
<comment type="subcellular location">
    <subcellularLocation>
        <location evidence="1">Cell membrane</location>
        <topology evidence="1">Multi-pass membrane protein</topology>
    </subcellularLocation>
</comment>
<dbReference type="RefSeq" id="WP_055733477.1">
    <property type="nucleotide sequence ID" value="NZ_BMDY01000023.1"/>
</dbReference>
<proteinExistence type="predicted"/>
<keyword evidence="4 6" id="KW-1133">Transmembrane helix</keyword>